<dbReference type="AlphaFoldDB" id="A0AB39BLW3"/>
<gene>
    <name evidence="1" type="ORF">ABFY20_19915</name>
</gene>
<reference evidence="1" key="1">
    <citation type="submission" date="2024-05" db="EMBL/GenBank/DDBJ databases">
        <title>Herbiconiux sp. A18JL235.</title>
        <authorList>
            <person name="Zhang G."/>
        </authorList>
    </citation>
    <scope>NUCLEOTIDE SEQUENCE</scope>
    <source>
        <strain evidence="1">A18JL235</strain>
        <plasmid evidence="1">unnamed1</plasmid>
    </source>
</reference>
<name>A0AB39BLW3_9MICO</name>
<sequence length="71" mass="7823">MTTKWSAPAVIARLRLLRVLEAAPIDSAAASTKLRLIEITDQVDNGAIPTEQAEQLLSGLTDQLERRRNPQ</sequence>
<evidence type="ECO:0000313" key="1">
    <source>
        <dbReference type="EMBL" id="XDI07510.1"/>
    </source>
</evidence>
<proteinExistence type="predicted"/>
<geneLocation type="plasmid" evidence="1">
    <name>unnamed1</name>
</geneLocation>
<keyword evidence="1" id="KW-0614">Plasmid</keyword>
<accession>A0AB39BLW3</accession>
<organism evidence="1">
    <name type="scientific">Herbiconiux sp. A18JL235</name>
    <dbReference type="NCBI Taxonomy" id="3152363"/>
    <lineage>
        <taxon>Bacteria</taxon>
        <taxon>Bacillati</taxon>
        <taxon>Actinomycetota</taxon>
        <taxon>Actinomycetes</taxon>
        <taxon>Micrococcales</taxon>
        <taxon>Microbacteriaceae</taxon>
        <taxon>Herbiconiux</taxon>
    </lineage>
</organism>
<dbReference type="RefSeq" id="WP_368499875.1">
    <property type="nucleotide sequence ID" value="NZ_CP162512.1"/>
</dbReference>
<protein>
    <submittedName>
        <fullName evidence="1">Uncharacterized protein</fullName>
    </submittedName>
</protein>
<dbReference type="EMBL" id="CP162512">
    <property type="protein sequence ID" value="XDI07510.1"/>
    <property type="molecule type" value="Genomic_DNA"/>
</dbReference>